<keyword evidence="3" id="KW-1185">Reference proteome</keyword>
<organism evidence="2 3">
    <name type="scientific">Acinetobacter indicus CIP 110367</name>
    <dbReference type="NCBI Taxonomy" id="1341679"/>
    <lineage>
        <taxon>Bacteria</taxon>
        <taxon>Pseudomonadati</taxon>
        <taxon>Pseudomonadota</taxon>
        <taxon>Gammaproteobacteria</taxon>
        <taxon>Moraxellales</taxon>
        <taxon>Moraxellaceae</taxon>
        <taxon>Acinetobacter</taxon>
    </lineage>
</organism>
<sequence length="83" mass="9667">MISLQALNRTKKLKHFFKYKQTSGLLFLLQFGTILCLAPDPTGQFETDIFFQFGSMICLFSDLTEIYLKNFLIFLILKSQFLS</sequence>
<keyword evidence="1" id="KW-1133">Transmembrane helix</keyword>
<evidence type="ECO:0000256" key="1">
    <source>
        <dbReference type="SAM" id="Phobius"/>
    </source>
</evidence>
<dbReference type="Proteomes" id="UP000018415">
    <property type="component" value="Unassembled WGS sequence"/>
</dbReference>
<dbReference type="AlphaFoldDB" id="V2UA58"/>
<feature type="transmembrane region" description="Helical" evidence="1">
    <location>
        <begin position="49"/>
        <end position="68"/>
    </location>
</feature>
<keyword evidence="1" id="KW-0812">Transmembrane</keyword>
<evidence type="ECO:0000313" key="3">
    <source>
        <dbReference type="Proteomes" id="UP000018415"/>
    </source>
</evidence>
<dbReference type="HOGENOM" id="CLU_2534959_0_0_6"/>
<dbReference type="EMBL" id="AYET01000006">
    <property type="protein sequence ID" value="ESK47347.1"/>
    <property type="molecule type" value="Genomic_DNA"/>
</dbReference>
<comment type="caution">
    <text evidence="2">The sequence shown here is derived from an EMBL/GenBank/DDBJ whole genome shotgun (WGS) entry which is preliminary data.</text>
</comment>
<protein>
    <submittedName>
        <fullName evidence="2">Uncharacterized protein</fullName>
    </submittedName>
</protein>
<reference evidence="2 3" key="1">
    <citation type="submission" date="2013-10" db="EMBL/GenBank/DDBJ databases">
        <title>The Genome Sequence of Acinetobacter indicus CIP 110367.</title>
        <authorList>
            <consortium name="The Broad Institute Genomics Platform"/>
            <consortium name="The Broad Institute Genome Sequencing Center for Infectious Disease"/>
            <person name="Cerqueira G."/>
            <person name="Feldgarden M."/>
            <person name="Courvalin P."/>
            <person name="Grillot-Courvalin C."/>
            <person name="Clermont D."/>
            <person name="Rocha E."/>
            <person name="Yoon E.-J."/>
            <person name="Nemec A."/>
            <person name="Young S.K."/>
            <person name="Zeng Q."/>
            <person name="Gargeya S."/>
            <person name="Fitzgerald M."/>
            <person name="Abouelleil A."/>
            <person name="Alvarado L."/>
            <person name="Berlin A.M."/>
            <person name="Chapman S.B."/>
            <person name="Gainer-Dewar J."/>
            <person name="Goldberg J."/>
            <person name="Gnerre S."/>
            <person name="Griggs A."/>
            <person name="Gujja S."/>
            <person name="Hansen M."/>
            <person name="Howarth C."/>
            <person name="Imamovic A."/>
            <person name="Ireland A."/>
            <person name="Larimer J."/>
            <person name="McCowan C."/>
            <person name="Murphy C."/>
            <person name="Pearson M."/>
            <person name="Poon T.W."/>
            <person name="Priest M."/>
            <person name="Roberts A."/>
            <person name="Saif S."/>
            <person name="Shea T."/>
            <person name="Sykes S."/>
            <person name="Wortman J."/>
            <person name="Nusbaum C."/>
            <person name="Birren B."/>
        </authorList>
    </citation>
    <scope>NUCLEOTIDE SEQUENCE [LARGE SCALE GENOMIC DNA]</scope>
    <source>
        <strain evidence="2 3">CIP 110367</strain>
    </source>
</reference>
<accession>V2UA58</accession>
<evidence type="ECO:0000313" key="2">
    <source>
        <dbReference type="EMBL" id="ESK47347.1"/>
    </source>
</evidence>
<keyword evidence="1" id="KW-0472">Membrane</keyword>
<name>V2UA58_9GAMM</name>
<proteinExistence type="predicted"/>
<gene>
    <name evidence="2" type="ORF">P253_02456</name>
</gene>